<dbReference type="AlphaFoldDB" id="A0AAW1VV85"/>
<dbReference type="Pfam" id="PF00646">
    <property type="entry name" value="F-box"/>
    <property type="match status" value="1"/>
</dbReference>
<keyword evidence="3" id="KW-1185">Reference proteome</keyword>
<dbReference type="InterPro" id="IPR001810">
    <property type="entry name" value="F-box_dom"/>
</dbReference>
<name>A0AAW1VV85_RUBAR</name>
<dbReference type="Gene3D" id="1.20.1280.50">
    <property type="match status" value="1"/>
</dbReference>
<dbReference type="InterPro" id="IPR017451">
    <property type="entry name" value="F-box-assoc_interact_dom"/>
</dbReference>
<evidence type="ECO:0000259" key="1">
    <source>
        <dbReference type="PROSITE" id="PS50181"/>
    </source>
</evidence>
<comment type="caution">
    <text evidence="2">The sequence shown here is derived from an EMBL/GenBank/DDBJ whole genome shotgun (WGS) entry which is preliminary data.</text>
</comment>
<organism evidence="2 3">
    <name type="scientific">Rubus argutus</name>
    <name type="common">Southern blackberry</name>
    <dbReference type="NCBI Taxonomy" id="59490"/>
    <lineage>
        <taxon>Eukaryota</taxon>
        <taxon>Viridiplantae</taxon>
        <taxon>Streptophyta</taxon>
        <taxon>Embryophyta</taxon>
        <taxon>Tracheophyta</taxon>
        <taxon>Spermatophyta</taxon>
        <taxon>Magnoliopsida</taxon>
        <taxon>eudicotyledons</taxon>
        <taxon>Gunneridae</taxon>
        <taxon>Pentapetalae</taxon>
        <taxon>rosids</taxon>
        <taxon>fabids</taxon>
        <taxon>Rosales</taxon>
        <taxon>Rosaceae</taxon>
        <taxon>Rosoideae</taxon>
        <taxon>Rosoideae incertae sedis</taxon>
        <taxon>Rubus</taxon>
    </lineage>
</organism>
<dbReference type="Pfam" id="PF07734">
    <property type="entry name" value="FBA_1"/>
    <property type="match status" value="1"/>
</dbReference>
<proteinExistence type="predicted"/>
<dbReference type="InterPro" id="IPR055290">
    <property type="entry name" value="At3g26010-like"/>
</dbReference>
<dbReference type="InterPro" id="IPR006527">
    <property type="entry name" value="F-box-assoc_dom_typ1"/>
</dbReference>
<dbReference type="PANTHER" id="PTHR35546:SF25">
    <property type="entry name" value="F-BOX DOMAIN-CONTAINING PROTEIN"/>
    <property type="match status" value="1"/>
</dbReference>
<gene>
    <name evidence="2" type="ORF">M0R45_035174</name>
</gene>
<reference evidence="2 3" key="1">
    <citation type="journal article" date="2023" name="G3 (Bethesda)">
        <title>A chromosome-length genome assembly and annotation of blackberry (Rubus argutus, cv. 'Hillquist').</title>
        <authorList>
            <person name="Bruna T."/>
            <person name="Aryal R."/>
            <person name="Dudchenko O."/>
            <person name="Sargent D.J."/>
            <person name="Mead D."/>
            <person name="Buti M."/>
            <person name="Cavallini A."/>
            <person name="Hytonen T."/>
            <person name="Andres J."/>
            <person name="Pham M."/>
            <person name="Weisz D."/>
            <person name="Mascagni F."/>
            <person name="Usai G."/>
            <person name="Natali L."/>
            <person name="Bassil N."/>
            <person name="Fernandez G.E."/>
            <person name="Lomsadze A."/>
            <person name="Armour M."/>
            <person name="Olukolu B."/>
            <person name="Poorten T."/>
            <person name="Britton C."/>
            <person name="Davik J."/>
            <person name="Ashrafi H."/>
            <person name="Aiden E.L."/>
            <person name="Borodovsky M."/>
            <person name="Worthington M."/>
        </authorList>
    </citation>
    <scope>NUCLEOTIDE SEQUENCE [LARGE SCALE GENOMIC DNA]</scope>
    <source>
        <strain evidence="2">PI 553951</strain>
    </source>
</reference>
<dbReference type="SUPFAM" id="SSF81383">
    <property type="entry name" value="F-box domain"/>
    <property type="match status" value="1"/>
</dbReference>
<feature type="domain" description="F-box" evidence="1">
    <location>
        <begin position="1"/>
        <end position="47"/>
    </location>
</feature>
<dbReference type="InterPro" id="IPR036047">
    <property type="entry name" value="F-box-like_dom_sf"/>
</dbReference>
<dbReference type="PROSITE" id="PS50181">
    <property type="entry name" value="FBOX"/>
    <property type="match status" value="1"/>
</dbReference>
<evidence type="ECO:0000313" key="3">
    <source>
        <dbReference type="Proteomes" id="UP001457282"/>
    </source>
</evidence>
<dbReference type="PANTHER" id="PTHR35546">
    <property type="entry name" value="F-BOX PROTEIN INTERACTION DOMAIN PROTEIN-RELATED"/>
    <property type="match status" value="1"/>
</dbReference>
<protein>
    <recommendedName>
        <fullName evidence="1">F-box domain-containing protein</fullName>
    </recommendedName>
</protein>
<dbReference type="NCBIfam" id="TIGR01640">
    <property type="entry name" value="F_box_assoc_1"/>
    <property type="match status" value="1"/>
</dbReference>
<dbReference type="Proteomes" id="UP001457282">
    <property type="component" value="Unassembled WGS sequence"/>
</dbReference>
<sequence length="457" mass="52802">MVKLCEDLLGEILSRLSEEDLVKCQSVSKSWRRVISHVWVLRFWTHKSPVLGVYFRTTGVEPSRNFYHFRTTGVEPSHNFSHMNYISLYNYSFMADNLERDPSTTPESTFLKAKQELQFFRHRRWTVAADDYLDCCNGLVLVLKSSTHQLHVCNPVTRRRVAIPKAADHQQQHFCAALAFDPAESRSHYRVVRIDSSSSSLDMFSSHSSRWTRHQLDPGFTRGFDLCRRHLVYLRGVLYSIASSGDQLLCIHLNTATVQSRSFQLPDSDDKSQPCLGVSMETLCYFYRHDESNMFHAWSYDDSSSGEWVLRFSISCKKLRWLMLSLGYHYDDTPATFEPYAISPSSDVIFFGTPKLILSYDFNTRKIKFVCESSFKIVSSPVFALRACFLPLYQLRKRNGGSADVSEDSPAVSEDILSEELPCDEELEEDDNDEIQVINIKLFSREQKRLIFPSEMH</sequence>
<dbReference type="SMART" id="SM00256">
    <property type="entry name" value="FBOX"/>
    <property type="match status" value="1"/>
</dbReference>
<accession>A0AAW1VV85</accession>
<evidence type="ECO:0000313" key="2">
    <source>
        <dbReference type="EMBL" id="KAK9911253.1"/>
    </source>
</evidence>
<dbReference type="EMBL" id="JBEDUW010000007">
    <property type="protein sequence ID" value="KAK9911253.1"/>
    <property type="molecule type" value="Genomic_DNA"/>
</dbReference>